<keyword evidence="4" id="KW-0528">Neurotoxin</keyword>
<organism evidence="9 10">
    <name type="scientific">Tropilaelaps mercedesae</name>
    <dbReference type="NCBI Taxonomy" id="418985"/>
    <lineage>
        <taxon>Eukaryota</taxon>
        <taxon>Metazoa</taxon>
        <taxon>Ecdysozoa</taxon>
        <taxon>Arthropoda</taxon>
        <taxon>Chelicerata</taxon>
        <taxon>Arachnida</taxon>
        <taxon>Acari</taxon>
        <taxon>Parasitiformes</taxon>
        <taxon>Mesostigmata</taxon>
        <taxon>Gamasina</taxon>
        <taxon>Dermanyssoidea</taxon>
        <taxon>Laelapidae</taxon>
        <taxon>Tropilaelaps</taxon>
    </lineage>
</organism>
<dbReference type="GO" id="GO:0004520">
    <property type="term" value="F:DNA endonuclease activity"/>
    <property type="evidence" value="ECO:0007669"/>
    <property type="project" value="TreeGrafter"/>
</dbReference>
<dbReference type="PANTHER" id="PTHR46427:SF1">
    <property type="entry name" value="ANKYRIN REPEAT AND LEM DOMAIN-CONTAINING PROTEIN 1"/>
    <property type="match status" value="1"/>
</dbReference>
<keyword evidence="10" id="KW-1185">Reference proteome</keyword>
<dbReference type="PROSITE" id="PS50297">
    <property type="entry name" value="ANK_REP_REGION"/>
    <property type="match status" value="1"/>
</dbReference>
<feature type="region of interest" description="Disordered" evidence="7">
    <location>
        <begin position="361"/>
        <end position="404"/>
    </location>
</feature>
<name>A0A1V9X1Q6_9ACAR</name>
<dbReference type="Gene3D" id="1.10.720.40">
    <property type="match status" value="2"/>
</dbReference>
<keyword evidence="3" id="KW-1052">Target cell membrane</keyword>
<keyword evidence="4" id="KW-0638">Presynaptic neurotoxin</keyword>
<dbReference type="Pfam" id="PF12796">
    <property type="entry name" value="Ank_2"/>
    <property type="match status" value="1"/>
</dbReference>
<evidence type="ECO:0000259" key="8">
    <source>
        <dbReference type="PROSITE" id="PS50954"/>
    </source>
</evidence>
<keyword evidence="5" id="KW-0472">Membrane</keyword>
<dbReference type="GO" id="GO:0000712">
    <property type="term" value="P:resolution of meiotic recombination intermediates"/>
    <property type="evidence" value="ECO:0007669"/>
    <property type="project" value="TreeGrafter"/>
</dbReference>
<dbReference type="AlphaFoldDB" id="A0A1V9X1Q6"/>
<evidence type="ECO:0000313" key="10">
    <source>
        <dbReference type="Proteomes" id="UP000192247"/>
    </source>
</evidence>
<sequence length="885" mass="97665">MNIDTNWNDGDRLHRVSLVDLVTFGRLEGAVKANDAATLRKIIAAGRDIEYLTAEGSLLYHSIKCRAPLWFVEELLQLEANPNYFSYQDHQTALHLAAREDNVAALEVLLDYGGNPMELDVSGQTVVEAARVAGHERCIELLERVIRLQRDLQLHELSAVSGICEKHRRLSTIDERSEGASVYNRTSMAADALEITSNRHTRSLEGYNGASTSCASVDALNCAFCQEASLQTELSQVSDLATTSPPSQLYLSVRSLLGTVENSAEFGSTPLRATRVRRRLTDNISFRKTCQDENAEDKQTDDAKDYVENEAVEGDLEAKQVGLVSGLRNGLGKVAAGIIAYLSPEKKAPLQTEAVCSVEKASTARPAKTSADSGADVQDVSEGEETSFESAKTTASEDSHSSAELENLNWTADIDRVMHTDINNVGTSPAVSGTVVAYETAEEGQGHHPSRYPSSLFTEDFTLDNRSSRCKRAASCASARTPLPESIQCLSDEELYQQLAAMGMNPGPVNDATRSIYLHQFAHLRLGNDVHLSIAPQGAETFLSDASFESAASHGFRCGDQLNNKETQCCEVVHRDLESGLLLREEHYGTKRALLPSNAIQASPSQAIPPELVKLSNDQVRQRLVDFGEHPGPVNRNTRAVYLRQLHRLEQANVVTPSPSKLRSVLPPELHMLCVQFGQVFEVYSNLETQMEESFKRQGQRWREGQTKTAFTYLLLDSSITLNLPSRAARMSLPEQVETFVKATFYVGKGKRSRPFAHLYEALDARGKLAALNDNVLATPQMFAKAPKAGEKVKRILKIWGQGHGVISLHVFQNVIPVEAYTREAAMIEALGINRLLTNARRGEFYGVADTWTTRQRKQLGAYLVYRAMQVFLAEGERRLGPLDL</sequence>
<reference evidence="9 10" key="1">
    <citation type="journal article" date="2017" name="Gigascience">
        <title>Draft genome of the honey bee ectoparasitic mite, Tropilaelaps mercedesae, is shaped by the parasitic life history.</title>
        <authorList>
            <person name="Dong X."/>
            <person name="Armstrong S.D."/>
            <person name="Xia D."/>
            <person name="Makepeace B.L."/>
            <person name="Darby A.C."/>
            <person name="Kadowaki T."/>
        </authorList>
    </citation>
    <scope>NUCLEOTIDE SEQUENCE [LARGE SCALE GENOMIC DNA]</scope>
    <source>
        <strain evidence="9">Wuxi-XJTLU</strain>
    </source>
</reference>
<keyword evidence="2" id="KW-0268">Exocytosis</keyword>
<evidence type="ECO:0000256" key="2">
    <source>
        <dbReference type="ARBA" id="ARBA00022483"/>
    </source>
</evidence>
<keyword evidence="4" id="KW-0800">Toxin</keyword>
<dbReference type="InterPro" id="IPR003887">
    <property type="entry name" value="LEM_dom"/>
</dbReference>
<dbReference type="SMART" id="SM00248">
    <property type="entry name" value="ANK"/>
    <property type="match status" value="1"/>
</dbReference>
<dbReference type="InterPro" id="IPR034998">
    <property type="entry name" value="ANKLE1"/>
</dbReference>
<dbReference type="EMBL" id="MNPL01029056">
    <property type="protein sequence ID" value="OQR67331.1"/>
    <property type="molecule type" value="Genomic_DNA"/>
</dbReference>
<feature type="domain" description="LEM" evidence="8">
    <location>
        <begin position="484"/>
        <end position="528"/>
    </location>
</feature>
<evidence type="ECO:0000256" key="6">
    <source>
        <dbReference type="PROSITE-ProRule" id="PRU00023"/>
    </source>
</evidence>
<dbReference type="CDD" id="cd10454">
    <property type="entry name" value="GIY-YIG_COG3680_Meta"/>
    <property type="match status" value="1"/>
</dbReference>
<dbReference type="GO" id="GO:0044231">
    <property type="term" value="C:host cell presynaptic membrane"/>
    <property type="evidence" value="ECO:0007669"/>
    <property type="project" value="UniProtKB-KW"/>
</dbReference>
<dbReference type="Pfam" id="PF22945">
    <property type="entry name" value="LEM-3_GIY-YIG"/>
    <property type="match status" value="1"/>
</dbReference>
<dbReference type="Pfam" id="PF03020">
    <property type="entry name" value="LEM"/>
    <property type="match status" value="2"/>
</dbReference>
<feature type="domain" description="LEM" evidence="8">
    <location>
        <begin position="609"/>
        <end position="653"/>
    </location>
</feature>
<dbReference type="CDD" id="cd12934">
    <property type="entry name" value="LEM"/>
    <property type="match status" value="2"/>
</dbReference>
<dbReference type="OrthoDB" id="1601181at2759"/>
<dbReference type="STRING" id="418985.A0A1V9X1Q6"/>
<dbReference type="Gene3D" id="1.25.40.20">
    <property type="entry name" value="Ankyrin repeat-containing domain"/>
    <property type="match status" value="1"/>
</dbReference>
<evidence type="ECO:0000256" key="4">
    <source>
        <dbReference type="ARBA" id="ARBA00023028"/>
    </source>
</evidence>
<dbReference type="Proteomes" id="UP000192247">
    <property type="component" value="Unassembled WGS sequence"/>
</dbReference>
<dbReference type="GO" id="GO:0005737">
    <property type="term" value="C:cytoplasm"/>
    <property type="evidence" value="ECO:0007669"/>
    <property type="project" value="TreeGrafter"/>
</dbReference>
<dbReference type="PROSITE" id="PS50954">
    <property type="entry name" value="LEM"/>
    <property type="match status" value="2"/>
</dbReference>
<evidence type="ECO:0000256" key="3">
    <source>
        <dbReference type="ARBA" id="ARBA00022537"/>
    </source>
</evidence>
<dbReference type="PANTHER" id="PTHR46427">
    <property type="entry name" value="ANKYRIN REPEAT AND LEM DOMAIN-CONTAINING PROTEIN 1"/>
    <property type="match status" value="1"/>
</dbReference>
<accession>A0A1V9X1Q6</accession>
<proteinExistence type="predicted"/>
<evidence type="ECO:0000313" key="9">
    <source>
        <dbReference type="EMBL" id="OQR67331.1"/>
    </source>
</evidence>
<keyword evidence="6" id="KW-0040">ANK repeat</keyword>
<dbReference type="SUPFAM" id="SSF48403">
    <property type="entry name" value="Ankyrin repeat"/>
    <property type="match status" value="1"/>
</dbReference>
<dbReference type="GO" id="GO:0044218">
    <property type="term" value="C:other organism cell membrane"/>
    <property type="evidence" value="ECO:0007669"/>
    <property type="project" value="UniProtKB-KW"/>
</dbReference>
<dbReference type="InterPro" id="IPR002110">
    <property type="entry name" value="Ankyrin_rpt"/>
</dbReference>
<dbReference type="GO" id="GO:0005654">
    <property type="term" value="C:nucleoplasm"/>
    <property type="evidence" value="ECO:0007669"/>
    <property type="project" value="TreeGrafter"/>
</dbReference>
<comment type="subcellular location">
    <subcellularLocation>
        <location evidence="1">Target cell membrane</location>
    </subcellularLocation>
</comment>
<dbReference type="InterPro" id="IPR036770">
    <property type="entry name" value="Ankyrin_rpt-contain_sf"/>
</dbReference>
<evidence type="ECO:0000256" key="1">
    <source>
        <dbReference type="ARBA" id="ARBA00004175"/>
    </source>
</evidence>
<protein>
    <submittedName>
        <fullName evidence="9">Ankyrin repeat and LEM domain-containing protein 1-like</fullName>
    </submittedName>
</protein>
<dbReference type="InParanoid" id="A0A1V9X1Q6"/>
<evidence type="ECO:0000256" key="7">
    <source>
        <dbReference type="SAM" id="MobiDB-lite"/>
    </source>
</evidence>
<comment type="caution">
    <text evidence="9">The sequence shown here is derived from an EMBL/GenBank/DDBJ whole genome shotgun (WGS) entry which is preliminary data.</text>
</comment>
<dbReference type="InterPro" id="IPR011015">
    <property type="entry name" value="LEM/LEM-like_dom_sf"/>
</dbReference>
<feature type="repeat" description="ANK" evidence="6">
    <location>
        <begin position="89"/>
        <end position="121"/>
    </location>
</feature>
<dbReference type="SMART" id="SM00540">
    <property type="entry name" value="LEM"/>
    <property type="match status" value="2"/>
</dbReference>
<keyword evidence="5" id="KW-1053">Target membrane</keyword>
<gene>
    <name evidence="9" type="ORF">BIW11_13585</name>
</gene>
<evidence type="ECO:0000256" key="5">
    <source>
        <dbReference type="ARBA" id="ARBA00023298"/>
    </source>
</evidence>
<dbReference type="GO" id="GO:0000724">
    <property type="term" value="P:double-strand break repair via homologous recombination"/>
    <property type="evidence" value="ECO:0007669"/>
    <property type="project" value="TreeGrafter"/>
</dbReference>
<dbReference type="SUPFAM" id="SSF63451">
    <property type="entry name" value="LEM domain"/>
    <property type="match status" value="2"/>
</dbReference>
<dbReference type="GO" id="GO:0006887">
    <property type="term" value="P:exocytosis"/>
    <property type="evidence" value="ECO:0007669"/>
    <property type="project" value="UniProtKB-KW"/>
</dbReference>
<dbReference type="PROSITE" id="PS50088">
    <property type="entry name" value="ANK_REPEAT"/>
    <property type="match status" value="1"/>
</dbReference>